<dbReference type="PANTHER" id="PTHR34203:SF15">
    <property type="entry name" value="SLL1173 PROTEIN"/>
    <property type="match status" value="1"/>
</dbReference>
<reference evidence="2 3" key="1">
    <citation type="submission" date="2017-03" db="EMBL/GenBank/DDBJ databases">
        <title>Sulfur activation and transportation mechanism of thermophilic Archaea Acidianus manzaensis YN-25.</title>
        <authorList>
            <person name="Ma Y."/>
            <person name="Yang Y."/>
            <person name="Xia J."/>
        </authorList>
    </citation>
    <scope>NUCLEOTIDE SEQUENCE [LARGE SCALE GENOMIC DNA]</scope>
    <source>
        <strain evidence="2 3">YN-25</strain>
    </source>
</reference>
<protein>
    <recommendedName>
        <fullName evidence="1">Methyltransferase FkbM domain-containing protein</fullName>
    </recommendedName>
</protein>
<proteinExistence type="predicted"/>
<dbReference type="NCBIfam" id="TIGR01444">
    <property type="entry name" value="fkbM_fam"/>
    <property type="match status" value="1"/>
</dbReference>
<dbReference type="EMBL" id="CP020477">
    <property type="protein sequence ID" value="ARM76123.1"/>
    <property type="molecule type" value="Genomic_DNA"/>
</dbReference>
<dbReference type="InterPro" id="IPR052514">
    <property type="entry name" value="SAM-dependent_MTase"/>
</dbReference>
<dbReference type="InterPro" id="IPR006342">
    <property type="entry name" value="FkbM_mtfrase"/>
</dbReference>
<evidence type="ECO:0000259" key="1">
    <source>
        <dbReference type="Pfam" id="PF05050"/>
    </source>
</evidence>
<evidence type="ECO:0000313" key="3">
    <source>
        <dbReference type="Proteomes" id="UP000193404"/>
    </source>
</evidence>
<accession>A0A1W6K0Q8</accession>
<evidence type="ECO:0000313" key="2">
    <source>
        <dbReference type="EMBL" id="ARM76123.1"/>
    </source>
</evidence>
<name>A0A1W6K0Q8_9CREN</name>
<dbReference type="InterPro" id="IPR029063">
    <property type="entry name" value="SAM-dependent_MTases_sf"/>
</dbReference>
<sequence length="277" mass="31178">MKKMDKLNKILMRLLTLGFRSTNILTYYTLLAKLGIDYLKNGNKKQGYLFDLAKDLCEKNINFKVYGVKLSLEPCFWPPLYSLFISTSEPVSFKYFLEFVKDGGVVVDVGANVGIYSLIAAKYAERVFAIEANPEIIPILNYNITLNDFKNVTVINKAVSDSEGKVKLYLGKAHEVSSILPSFMEGYTYSKYVEVESTTLDNLLSGVSVNLLKIDVEGAEVNVLRGAKETLKKAKRIIIEVRNNTEQKVLDILKQNNFEIVTIEEGTKNIIAEKSES</sequence>
<dbReference type="AlphaFoldDB" id="A0A1W6K0Q8"/>
<dbReference type="Pfam" id="PF05050">
    <property type="entry name" value="Methyltransf_21"/>
    <property type="match status" value="1"/>
</dbReference>
<gene>
    <name evidence="2" type="ORF">B6F84_08885</name>
</gene>
<dbReference type="PANTHER" id="PTHR34203">
    <property type="entry name" value="METHYLTRANSFERASE, FKBM FAMILY PROTEIN"/>
    <property type="match status" value="1"/>
</dbReference>
<keyword evidence="3" id="KW-1185">Reference proteome</keyword>
<dbReference type="Proteomes" id="UP000193404">
    <property type="component" value="Chromosome"/>
</dbReference>
<feature type="domain" description="Methyltransferase FkbM" evidence="1">
    <location>
        <begin position="108"/>
        <end position="259"/>
    </location>
</feature>
<dbReference type="STRING" id="282676.B6F84_08885"/>
<dbReference type="SUPFAM" id="SSF53335">
    <property type="entry name" value="S-adenosyl-L-methionine-dependent methyltransferases"/>
    <property type="match status" value="1"/>
</dbReference>
<dbReference type="Gene3D" id="3.40.50.150">
    <property type="entry name" value="Vaccinia Virus protein VP39"/>
    <property type="match status" value="1"/>
</dbReference>
<dbReference type="KEGG" id="aman:B6F84_08885"/>
<organism evidence="2 3">
    <name type="scientific">Acidianus manzaensis</name>
    <dbReference type="NCBI Taxonomy" id="282676"/>
    <lineage>
        <taxon>Archaea</taxon>
        <taxon>Thermoproteota</taxon>
        <taxon>Thermoprotei</taxon>
        <taxon>Sulfolobales</taxon>
        <taxon>Sulfolobaceae</taxon>
        <taxon>Acidianus</taxon>
    </lineage>
</organism>